<reference evidence="8 9" key="1">
    <citation type="submission" date="2023-06" db="EMBL/GenBank/DDBJ databases">
        <title>Identification and characterization of antibiotic-resistant Gram-negative bacteria.</title>
        <authorList>
            <person name="Cho G.-S."/>
            <person name="Lee J."/>
            <person name="Tai E."/>
            <person name="Jeong S."/>
            <person name="Kim I."/>
            <person name="Kim B.-E."/>
            <person name="Jeong M.-I."/>
            <person name="Oh K.-K."/>
            <person name="Franz C.M.A.P."/>
        </authorList>
    </citation>
    <scope>NUCLEOTIDE SEQUENCE [LARGE SCALE GENOMIC DNA]</scope>
    <source>
        <strain evidence="8 9">V106_12</strain>
    </source>
</reference>
<dbReference type="EMBL" id="JASSOM010000006">
    <property type="protein sequence ID" value="MDK9362369.1"/>
    <property type="molecule type" value="Genomic_DNA"/>
</dbReference>
<evidence type="ECO:0000313" key="8">
    <source>
        <dbReference type="EMBL" id="MDK9362369.1"/>
    </source>
</evidence>
<comment type="catalytic activity">
    <reaction evidence="5">
        <text>O-phospho-L-tyrosyl-[protein] + H2O = L-tyrosyl-[protein] + phosphate</text>
        <dbReference type="Rhea" id="RHEA:10684"/>
        <dbReference type="Rhea" id="RHEA-COMP:10136"/>
        <dbReference type="Rhea" id="RHEA-COMP:20101"/>
        <dbReference type="ChEBI" id="CHEBI:15377"/>
        <dbReference type="ChEBI" id="CHEBI:43474"/>
        <dbReference type="ChEBI" id="CHEBI:46858"/>
        <dbReference type="ChEBI" id="CHEBI:61978"/>
        <dbReference type="EC" id="3.1.3.48"/>
    </reaction>
</comment>
<dbReference type="CDD" id="cd16343">
    <property type="entry name" value="LMWPTP"/>
    <property type="match status" value="1"/>
</dbReference>
<evidence type="ECO:0000313" key="9">
    <source>
        <dbReference type="Proteomes" id="UP001223214"/>
    </source>
</evidence>
<dbReference type="PANTHER" id="PTHR11717">
    <property type="entry name" value="LOW MOLECULAR WEIGHT PROTEIN TYROSINE PHOSPHATASE"/>
    <property type="match status" value="1"/>
</dbReference>
<keyword evidence="9" id="KW-1185">Reference proteome</keyword>
<evidence type="ECO:0000256" key="4">
    <source>
        <dbReference type="ARBA" id="ARBA00022912"/>
    </source>
</evidence>
<dbReference type="SMART" id="SM00226">
    <property type="entry name" value="LMWPc"/>
    <property type="match status" value="1"/>
</dbReference>
<name>A0AAP4D1A3_9ENTR</name>
<dbReference type="Gene3D" id="3.40.50.2300">
    <property type="match status" value="1"/>
</dbReference>
<dbReference type="PANTHER" id="PTHR11717:SF31">
    <property type="entry name" value="LOW MOLECULAR WEIGHT PROTEIN-TYROSINE-PHOSPHATASE ETP-RELATED"/>
    <property type="match status" value="1"/>
</dbReference>
<evidence type="ECO:0000256" key="2">
    <source>
        <dbReference type="ARBA" id="ARBA00013064"/>
    </source>
</evidence>
<feature type="active site" evidence="6">
    <location>
        <position position="15"/>
    </location>
</feature>
<dbReference type="EC" id="3.1.3.48" evidence="2"/>
<dbReference type="RefSeq" id="WP_285149315.1">
    <property type="nucleotide sequence ID" value="NZ_JASSOM010000006.1"/>
</dbReference>
<keyword evidence="3" id="KW-0378">Hydrolase</keyword>
<gene>
    <name evidence="8" type="ORF">QQF32_04030</name>
</gene>
<dbReference type="PRINTS" id="PR00719">
    <property type="entry name" value="LMWPTPASE"/>
</dbReference>
<accession>A0AAP4D1A3</accession>
<dbReference type="InterPro" id="IPR050438">
    <property type="entry name" value="LMW_PTPase"/>
</dbReference>
<comment type="caution">
    <text evidence="8">The sequence shown here is derived from an EMBL/GenBank/DDBJ whole genome shotgun (WGS) entry which is preliminary data.</text>
</comment>
<protein>
    <recommendedName>
        <fullName evidence="2">protein-tyrosine-phosphatase</fullName>
        <ecNumber evidence="2">3.1.3.48</ecNumber>
    </recommendedName>
</protein>
<dbReference type="Pfam" id="PF01451">
    <property type="entry name" value="LMWPc"/>
    <property type="match status" value="1"/>
</dbReference>
<evidence type="ECO:0000256" key="3">
    <source>
        <dbReference type="ARBA" id="ARBA00022801"/>
    </source>
</evidence>
<evidence type="ECO:0000259" key="7">
    <source>
        <dbReference type="SMART" id="SM00226"/>
    </source>
</evidence>
<dbReference type="InterPro" id="IPR017867">
    <property type="entry name" value="Tyr_phospatase_low_mol_wt"/>
</dbReference>
<feature type="active site" description="Nucleophile" evidence="6">
    <location>
        <position position="9"/>
    </location>
</feature>
<dbReference type="FunFam" id="3.40.50.2300:FF:000041">
    <property type="entry name" value="Low molecular weight protein-tyrosine-phosphatase"/>
    <property type="match status" value="1"/>
</dbReference>
<feature type="active site" description="Proton donor" evidence="6">
    <location>
        <position position="115"/>
    </location>
</feature>
<dbReference type="Proteomes" id="UP001223214">
    <property type="component" value="Unassembled WGS sequence"/>
</dbReference>
<keyword evidence="4" id="KW-0904">Protein phosphatase</keyword>
<evidence type="ECO:0000256" key="5">
    <source>
        <dbReference type="ARBA" id="ARBA00051722"/>
    </source>
</evidence>
<comment type="similarity">
    <text evidence="1">Belongs to the low molecular weight phosphotyrosine protein phosphatase family.</text>
</comment>
<organism evidence="8 9">
    <name type="scientific">Lelliottia wanjuensis</name>
    <dbReference type="NCBI Taxonomy" id="3050585"/>
    <lineage>
        <taxon>Bacteria</taxon>
        <taxon>Pseudomonadati</taxon>
        <taxon>Pseudomonadota</taxon>
        <taxon>Gammaproteobacteria</taxon>
        <taxon>Enterobacterales</taxon>
        <taxon>Enterobacteriaceae</taxon>
        <taxon>Lelliottia</taxon>
    </lineage>
</organism>
<evidence type="ECO:0000256" key="6">
    <source>
        <dbReference type="PIRSR" id="PIRSR617867-1"/>
    </source>
</evidence>
<proteinExistence type="inferred from homology"/>
<evidence type="ECO:0000256" key="1">
    <source>
        <dbReference type="ARBA" id="ARBA00011063"/>
    </source>
</evidence>
<dbReference type="SUPFAM" id="SSF52788">
    <property type="entry name" value="Phosphotyrosine protein phosphatases I"/>
    <property type="match status" value="1"/>
</dbReference>
<dbReference type="InterPro" id="IPR036196">
    <property type="entry name" value="Ptyr_pPase_sf"/>
</dbReference>
<dbReference type="InterPro" id="IPR023485">
    <property type="entry name" value="Ptyr_pPase"/>
</dbReference>
<sequence length="144" mass="16170">MVKSILVVCTGNICRSPIGERLLRQHLPAFFVASAGVCGLMGYAADTRAQEVAALHGVSLEGHVAQKLTPQLMREYDLILAMEPQHLNHISAIAPEIRGRSLLFGQWLHTRVIPDPYRKSHEAYEYVFDLLGRASRQWAQRLSH</sequence>
<feature type="domain" description="Phosphotyrosine protein phosphatase I" evidence="7">
    <location>
        <begin position="3"/>
        <end position="141"/>
    </location>
</feature>
<dbReference type="AlphaFoldDB" id="A0AAP4D1A3"/>
<dbReference type="GO" id="GO:0004725">
    <property type="term" value="F:protein tyrosine phosphatase activity"/>
    <property type="evidence" value="ECO:0007669"/>
    <property type="project" value="UniProtKB-EC"/>
</dbReference>